<dbReference type="Proteomes" id="UP000322553">
    <property type="component" value="Chromosome"/>
</dbReference>
<dbReference type="EMBL" id="CP043420">
    <property type="protein sequence ID" value="QEL10169.1"/>
    <property type="molecule type" value="Genomic_DNA"/>
</dbReference>
<dbReference type="Gene3D" id="3.60.15.10">
    <property type="entry name" value="Ribonuclease Z/Hydroxyacylglutathione hydrolase-like"/>
    <property type="match status" value="1"/>
</dbReference>
<evidence type="ECO:0000313" key="2">
    <source>
        <dbReference type="Proteomes" id="UP000322553"/>
    </source>
</evidence>
<gene>
    <name evidence="1" type="ORF">FY550_02820</name>
</gene>
<dbReference type="PANTHER" id="PTHR42951:SF17">
    <property type="entry name" value="METALLO-BETA-LACTAMASE DOMAIN-CONTAINING PROTEIN"/>
    <property type="match status" value="1"/>
</dbReference>
<dbReference type="InterPro" id="IPR036866">
    <property type="entry name" value="RibonucZ/Hydroxyglut_hydro"/>
</dbReference>
<dbReference type="Pfam" id="PF00753">
    <property type="entry name" value="Lactamase_B"/>
    <property type="match status" value="1"/>
</dbReference>
<dbReference type="GO" id="GO:0016787">
    <property type="term" value="F:hydrolase activity"/>
    <property type="evidence" value="ECO:0007669"/>
    <property type="project" value="UniProtKB-KW"/>
</dbReference>
<dbReference type="InterPro" id="IPR001279">
    <property type="entry name" value="Metallo-B-lactamas"/>
</dbReference>
<dbReference type="SUPFAM" id="SSF56281">
    <property type="entry name" value="Metallo-hydrolase/oxidoreductase"/>
    <property type="match status" value="1"/>
</dbReference>
<reference evidence="1 2" key="1">
    <citation type="submission" date="2019-08" db="EMBL/GenBank/DDBJ databases">
        <title>Complete genome sequence of Kushneria sp. YCWA18, a halophilic phosphate-solubilizing bacterium isolated from Daqiao saltern in China.</title>
        <authorList>
            <person name="Du G.-X."/>
            <person name="Qu L.-Y."/>
        </authorList>
    </citation>
    <scope>NUCLEOTIDE SEQUENCE [LARGE SCALE GENOMIC DNA]</scope>
    <source>
        <strain evidence="1 2">YCWA18</strain>
    </source>
</reference>
<sequence length="273" mass="30331">MVFNPLHDTHLPMTSLKSGDGHEVISDVYCLPVQIVNVYFVGIPDSGDWVLIDAGMPGSEDRIRHEAESRFGTDHPPRAIVLTHGHFDHVGAAVELAEYWDVPVYAHQQELPYLTGQEHYPGPWTDVGGGLISQLARFFPDQPIDLAERVRALPEDGSIPPLPDWQWEPTPGHTPGHVSFFRPADRALIAGDAFVTVKQESLYKVFTQHREISGPPRYFTVDWDAARASVGRLAALGPSVAMTGHGMAMAGEELRQHLNDLYLRFDELAMPSR</sequence>
<organism evidence="1 2">
    <name type="scientific">Kushneria phosphatilytica</name>
    <dbReference type="NCBI Taxonomy" id="657387"/>
    <lineage>
        <taxon>Bacteria</taxon>
        <taxon>Pseudomonadati</taxon>
        <taxon>Pseudomonadota</taxon>
        <taxon>Gammaproteobacteria</taxon>
        <taxon>Oceanospirillales</taxon>
        <taxon>Halomonadaceae</taxon>
        <taxon>Kushneria</taxon>
    </lineage>
</organism>
<evidence type="ECO:0000313" key="1">
    <source>
        <dbReference type="EMBL" id="QEL10169.1"/>
    </source>
</evidence>
<dbReference type="PANTHER" id="PTHR42951">
    <property type="entry name" value="METALLO-BETA-LACTAMASE DOMAIN-CONTAINING"/>
    <property type="match status" value="1"/>
</dbReference>
<keyword evidence="1" id="KW-0378">Hydrolase</keyword>
<dbReference type="SMART" id="SM00849">
    <property type="entry name" value="Lactamase_B"/>
    <property type="match status" value="1"/>
</dbReference>
<proteinExistence type="predicted"/>
<dbReference type="RefSeq" id="WP_070981514.1">
    <property type="nucleotide sequence ID" value="NZ_CP043420.1"/>
</dbReference>
<dbReference type="AlphaFoldDB" id="A0A1S1NQA3"/>
<name>A0A1S1NQA3_9GAMM</name>
<dbReference type="STRING" id="657387.BH688_15885"/>
<dbReference type="InterPro" id="IPR050855">
    <property type="entry name" value="NDM-1-like"/>
</dbReference>
<dbReference type="KEGG" id="kuy:FY550_02820"/>
<protein>
    <submittedName>
        <fullName evidence="1">MBL fold metallo-hydrolase</fullName>
    </submittedName>
</protein>
<keyword evidence="2" id="KW-1185">Reference proteome</keyword>
<dbReference type="CDD" id="cd07721">
    <property type="entry name" value="yflN-like_MBL-fold"/>
    <property type="match status" value="1"/>
</dbReference>
<accession>A0A1S1NQA3</accession>
<dbReference type="OrthoDB" id="9802991at2"/>